<keyword evidence="1" id="KW-0812">Transmembrane</keyword>
<reference evidence="2 3" key="1">
    <citation type="submission" date="2020-10" db="EMBL/GenBank/DDBJ databases">
        <title>Complete genome sequence of Paludibaculum fermentans P105T, a facultatively anaerobic acidobacterium capable of dissimilatory Fe(III) reduction.</title>
        <authorList>
            <person name="Dedysh S.N."/>
            <person name="Beletsky A.V."/>
            <person name="Kulichevskaya I.S."/>
            <person name="Mardanov A.V."/>
            <person name="Ravin N.V."/>
        </authorList>
    </citation>
    <scope>NUCLEOTIDE SEQUENCE [LARGE SCALE GENOMIC DNA]</scope>
    <source>
        <strain evidence="2 3">P105</strain>
    </source>
</reference>
<gene>
    <name evidence="2" type="ORF">IRI77_06195</name>
</gene>
<dbReference type="KEGG" id="pfer:IRI77_06195"/>
<dbReference type="RefSeq" id="WP_194451202.1">
    <property type="nucleotide sequence ID" value="NZ_CP063849.1"/>
</dbReference>
<keyword evidence="1" id="KW-1133">Transmembrane helix</keyword>
<dbReference type="Proteomes" id="UP000593892">
    <property type="component" value="Chromosome"/>
</dbReference>
<accession>A0A7S7NTI8</accession>
<evidence type="ECO:0000313" key="2">
    <source>
        <dbReference type="EMBL" id="QOY89540.1"/>
    </source>
</evidence>
<dbReference type="EMBL" id="CP063849">
    <property type="protein sequence ID" value="QOY89540.1"/>
    <property type="molecule type" value="Genomic_DNA"/>
</dbReference>
<evidence type="ECO:0000313" key="3">
    <source>
        <dbReference type="Proteomes" id="UP000593892"/>
    </source>
</evidence>
<protein>
    <submittedName>
        <fullName evidence="2">Uncharacterized protein</fullName>
    </submittedName>
</protein>
<sequence>MRSLLAAMFSVATGFAAVIAGGFWIHEKTRAIPDQLFGFLAAVTLAIITGTVYCLLMRIVPWRHLPGRAAFPILWTRNRELPPPKPYVRPLTPAQSAYKTDPFALATCLHLQPIERAMRTAGLAVQLEQLSVHGPTVSARCRINQAELIRYFNLPDWIYYREGYEPERSQWDNPRADIFCRECIKGDPGRCDILVLHPDECRPDTPWFPSAPAPGGA</sequence>
<keyword evidence="3" id="KW-1185">Reference proteome</keyword>
<name>A0A7S7NTI8_PALFE</name>
<evidence type="ECO:0000256" key="1">
    <source>
        <dbReference type="SAM" id="Phobius"/>
    </source>
</evidence>
<proteinExistence type="predicted"/>
<feature type="transmembrane region" description="Helical" evidence="1">
    <location>
        <begin position="36"/>
        <end position="56"/>
    </location>
</feature>
<organism evidence="2 3">
    <name type="scientific">Paludibaculum fermentans</name>
    <dbReference type="NCBI Taxonomy" id="1473598"/>
    <lineage>
        <taxon>Bacteria</taxon>
        <taxon>Pseudomonadati</taxon>
        <taxon>Acidobacteriota</taxon>
        <taxon>Terriglobia</taxon>
        <taxon>Bryobacterales</taxon>
        <taxon>Bryobacteraceae</taxon>
        <taxon>Paludibaculum</taxon>
    </lineage>
</organism>
<keyword evidence="1" id="KW-0472">Membrane</keyword>
<dbReference type="AlphaFoldDB" id="A0A7S7NTI8"/>